<dbReference type="InterPro" id="IPR051459">
    <property type="entry name" value="Cytochrome_c-type_DH"/>
</dbReference>
<evidence type="ECO:0000313" key="7">
    <source>
        <dbReference type="EMBL" id="GER03819.1"/>
    </source>
</evidence>
<dbReference type="Pfam" id="PF00034">
    <property type="entry name" value="Cytochrom_C"/>
    <property type="match status" value="1"/>
</dbReference>
<feature type="chain" id="PRO_5023124145" description="Cytochrome c domain-containing protein" evidence="5">
    <location>
        <begin position="21"/>
        <end position="140"/>
    </location>
</feature>
<protein>
    <recommendedName>
        <fullName evidence="6">Cytochrome c domain-containing protein</fullName>
    </recommendedName>
</protein>
<keyword evidence="3 4" id="KW-0408">Iron</keyword>
<feature type="domain" description="Cytochrome c" evidence="6">
    <location>
        <begin position="26"/>
        <end position="114"/>
    </location>
</feature>
<dbReference type="AlphaFoldDB" id="A0A5A7N9S2"/>
<dbReference type="InterPro" id="IPR009056">
    <property type="entry name" value="Cyt_c-like_dom"/>
</dbReference>
<keyword evidence="8" id="KW-1185">Reference proteome</keyword>
<evidence type="ECO:0000256" key="5">
    <source>
        <dbReference type="SAM" id="SignalP"/>
    </source>
</evidence>
<keyword evidence="1 4" id="KW-0349">Heme</keyword>
<comment type="caution">
    <text evidence="7">The sequence shown here is derived from an EMBL/GenBank/DDBJ whole genome shotgun (WGS) entry which is preliminary data.</text>
</comment>
<dbReference type="PANTHER" id="PTHR35008">
    <property type="entry name" value="BLL4482 PROTEIN-RELATED"/>
    <property type="match status" value="1"/>
</dbReference>
<evidence type="ECO:0000256" key="4">
    <source>
        <dbReference type="PROSITE-ProRule" id="PRU00433"/>
    </source>
</evidence>
<proteinExistence type="predicted"/>
<evidence type="ECO:0000313" key="8">
    <source>
        <dbReference type="Proteomes" id="UP000324996"/>
    </source>
</evidence>
<dbReference type="GO" id="GO:0009055">
    <property type="term" value="F:electron transfer activity"/>
    <property type="evidence" value="ECO:0007669"/>
    <property type="project" value="InterPro"/>
</dbReference>
<dbReference type="Gene3D" id="1.10.760.10">
    <property type="entry name" value="Cytochrome c-like domain"/>
    <property type="match status" value="1"/>
</dbReference>
<dbReference type="RefSeq" id="WP_052371181.1">
    <property type="nucleotide sequence ID" value="NZ_BKCN01000006.1"/>
</dbReference>
<feature type="signal peptide" evidence="5">
    <location>
        <begin position="1"/>
        <end position="20"/>
    </location>
</feature>
<dbReference type="PANTHER" id="PTHR35008:SF8">
    <property type="entry name" value="ALCOHOL DEHYDROGENASE CYTOCHROME C SUBUNIT"/>
    <property type="match status" value="1"/>
</dbReference>
<keyword evidence="2 4" id="KW-0479">Metal-binding</keyword>
<dbReference type="SUPFAM" id="SSF46626">
    <property type="entry name" value="Cytochrome c"/>
    <property type="match status" value="1"/>
</dbReference>
<organism evidence="7 8">
    <name type="scientific">Iodidimonas nitroreducens</name>
    <dbReference type="NCBI Taxonomy" id="1236968"/>
    <lineage>
        <taxon>Bacteria</taxon>
        <taxon>Pseudomonadati</taxon>
        <taxon>Pseudomonadota</taxon>
        <taxon>Alphaproteobacteria</taxon>
        <taxon>Iodidimonadales</taxon>
        <taxon>Iodidimonadaceae</taxon>
        <taxon>Iodidimonas</taxon>
    </lineage>
</organism>
<evidence type="ECO:0000259" key="6">
    <source>
        <dbReference type="PROSITE" id="PS51007"/>
    </source>
</evidence>
<sequence>MKAVKVILGGLLLAVPGSLAVANDDSLNSHGRTVYEQHCLVCHQADGGGVPNMQPELWSSPRLNGPAPALIRFILHGSAELPPEQRSHDNIMPGFATLIDEDLAALLSYLRQTFDNDAPAITAAQIARVRAAEQMSADDN</sequence>
<dbReference type="GO" id="GO:0020037">
    <property type="term" value="F:heme binding"/>
    <property type="evidence" value="ECO:0007669"/>
    <property type="project" value="InterPro"/>
</dbReference>
<keyword evidence="5" id="KW-0732">Signal</keyword>
<evidence type="ECO:0000256" key="1">
    <source>
        <dbReference type="ARBA" id="ARBA00022617"/>
    </source>
</evidence>
<dbReference type="EMBL" id="BKCN01000006">
    <property type="protein sequence ID" value="GER03819.1"/>
    <property type="molecule type" value="Genomic_DNA"/>
</dbReference>
<name>A0A5A7N9S2_9PROT</name>
<dbReference type="GO" id="GO:0046872">
    <property type="term" value="F:metal ion binding"/>
    <property type="evidence" value="ECO:0007669"/>
    <property type="project" value="UniProtKB-KW"/>
</dbReference>
<evidence type="ECO:0000256" key="2">
    <source>
        <dbReference type="ARBA" id="ARBA00022723"/>
    </source>
</evidence>
<accession>A0A5A7N9S2</accession>
<dbReference type="InterPro" id="IPR036909">
    <property type="entry name" value="Cyt_c-like_dom_sf"/>
</dbReference>
<evidence type="ECO:0000256" key="3">
    <source>
        <dbReference type="ARBA" id="ARBA00023004"/>
    </source>
</evidence>
<reference evidence="7 8" key="1">
    <citation type="submission" date="2019-09" db="EMBL/GenBank/DDBJ databases">
        <title>NBRP : Genome information of microbial organism related human and environment.</title>
        <authorList>
            <person name="Hattori M."/>
            <person name="Oshima K."/>
            <person name="Inaba H."/>
            <person name="Suda W."/>
            <person name="Sakamoto M."/>
            <person name="Iino T."/>
            <person name="Kitahara M."/>
            <person name="Oshida Y."/>
            <person name="Iida T."/>
            <person name="Kudo T."/>
            <person name="Itoh T."/>
            <person name="Ohkuma M."/>
        </authorList>
    </citation>
    <scope>NUCLEOTIDE SEQUENCE [LARGE SCALE GENOMIC DNA]</scope>
    <source>
        <strain evidence="7 8">Q-1</strain>
    </source>
</reference>
<dbReference type="PROSITE" id="PS51007">
    <property type="entry name" value="CYTC"/>
    <property type="match status" value="1"/>
</dbReference>
<dbReference type="Proteomes" id="UP000324996">
    <property type="component" value="Unassembled WGS sequence"/>
</dbReference>
<gene>
    <name evidence="7" type="ORF">JCM17846_15010</name>
</gene>